<dbReference type="PROSITE" id="PS51450">
    <property type="entry name" value="LRR"/>
    <property type="match status" value="2"/>
</dbReference>
<keyword evidence="8" id="KW-0677">Repeat</keyword>
<keyword evidence="11" id="KW-0675">Receptor</keyword>
<dbReference type="GO" id="GO:0005886">
    <property type="term" value="C:plasma membrane"/>
    <property type="evidence" value="ECO:0007669"/>
    <property type="project" value="UniProtKB-SubCell"/>
</dbReference>
<comment type="similarity">
    <text evidence="2">Belongs to the RLP family.</text>
</comment>
<keyword evidence="3" id="KW-1003">Cell membrane</keyword>
<dbReference type="Pfam" id="PF13855">
    <property type="entry name" value="LRR_8"/>
    <property type="match status" value="2"/>
</dbReference>
<reference evidence="17" key="1">
    <citation type="journal article" date="2010" name="Nat. Biotechnol.">
        <title>Draft genome sequence of the oilseed species Ricinus communis.</title>
        <authorList>
            <person name="Chan A.P."/>
            <person name="Crabtree J."/>
            <person name="Zhao Q."/>
            <person name="Lorenzi H."/>
            <person name="Orvis J."/>
            <person name="Puiu D."/>
            <person name="Melake-Berhan A."/>
            <person name="Jones K.M."/>
            <person name="Redman J."/>
            <person name="Chen G."/>
            <person name="Cahoon E.B."/>
            <person name="Gedil M."/>
            <person name="Stanke M."/>
            <person name="Haas B.J."/>
            <person name="Wortman J.R."/>
            <person name="Fraser-Liggett C.M."/>
            <person name="Ravel J."/>
            <person name="Rabinowicz P.D."/>
        </authorList>
    </citation>
    <scope>NUCLEOTIDE SEQUENCE [LARGE SCALE GENOMIC DNA]</scope>
    <source>
        <strain evidence="17">cv. Hale</strain>
    </source>
</reference>
<evidence type="ECO:0000256" key="6">
    <source>
        <dbReference type="ARBA" id="ARBA00022692"/>
    </source>
</evidence>
<keyword evidence="4" id="KW-0597">Phosphoprotein</keyword>
<feature type="chain" id="PRO_5002891345" evidence="13">
    <location>
        <begin position="28"/>
        <end position="962"/>
    </location>
</feature>
<dbReference type="eggNOG" id="KOG0619">
    <property type="taxonomic scope" value="Eukaryota"/>
</dbReference>
<accession>B9RX42</accession>
<evidence type="ECO:0000259" key="15">
    <source>
        <dbReference type="Pfam" id="PF23598"/>
    </source>
</evidence>
<keyword evidence="10" id="KW-0472">Membrane</keyword>
<keyword evidence="9" id="KW-1133">Transmembrane helix</keyword>
<keyword evidence="16" id="KW-0418">Kinase</keyword>
<evidence type="ECO:0000256" key="12">
    <source>
        <dbReference type="ARBA" id="ARBA00023180"/>
    </source>
</evidence>
<evidence type="ECO:0000256" key="5">
    <source>
        <dbReference type="ARBA" id="ARBA00022614"/>
    </source>
</evidence>
<evidence type="ECO:0000256" key="10">
    <source>
        <dbReference type="ARBA" id="ARBA00023136"/>
    </source>
</evidence>
<dbReference type="PANTHER" id="PTHR48063:SF16">
    <property type="entry name" value="LRR RECEPTOR-LIKE SERINE_THREONINE-PROTEIN KINASE GSO1"/>
    <property type="match status" value="1"/>
</dbReference>
<evidence type="ECO:0000256" key="9">
    <source>
        <dbReference type="ARBA" id="ARBA00022989"/>
    </source>
</evidence>
<dbReference type="FunFam" id="3.80.10.10:FF:000095">
    <property type="entry name" value="LRR receptor-like serine/threonine-protein kinase GSO1"/>
    <property type="match status" value="1"/>
</dbReference>
<evidence type="ECO:0000256" key="13">
    <source>
        <dbReference type="SAM" id="SignalP"/>
    </source>
</evidence>
<comment type="subcellular location">
    <subcellularLocation>
        <location evidence="1">Cell membrane</location>
        <topology evidence="1">Single-pass type I membrane protein</topology>
    </subcellularLocation>
</comment>
<keyword evidence="6" id="KW-0812">Transmembrane</keyword>
<dbReference type="PANTHER" id="PTHR48063">
    <property type="entry name" value="LRR RECEPTOR-LIKE KINASE"/>
    <property type="match status" value="1"/>
</dbReference>
<evidence type="ECO:0000256" key="8">
    <source>
        <dbReference type="ARBA" id="ARBA00022737"/>
    </source>
</evidence>
<evidence type="ECO:0000313" key="16">
    <source>
        <dbReference type="EMBL" id="EEF44071.1"/>
    </source>
</evidence>
<dbReference type="EMBL" id="EQ973826">
    <property type="protein sequence ID" value="EEF44071.1"/>
    <property type="molecule type" value="Genomic_DNA"/>
</dbReference>
<dbReference type="AlphaFoldDB" id="B9RX42"/>
<dbReference type="GO" id="GO:0032440">
    <property type="term" value="F:2-alkenal reductase [NAD(P)H] activity"/>
    <property type="evidence" value="ECO:0007669"/>
    <property type="project" value="UniProtKB-EC"/>
</dbReference>
<dbReference type="Proteomes" id="UP000008311">
    <property type="component" value="Unassembled WGS sequence"/>
</dbReference>
<dbReference type="Pfam" id="PF08263">
    <property type="entry name" value="LRRNT_2"/>
    <property type="match status" value="1"/>
</dbReference>
<sequence>MEALSKTCVVFAVIYLLTGKSVLNGNAQMVDCKESDREALIDFKNGLKDSANRISSWQGSNCCQWWGIVCDNTTGAVTVVDLHNPYPSGYVSSGRYGFWNLSGEIRPSLTKLKSLRYLDLSFNTFNGIIPDFLSTLENLQYLNLSNSGFRGVISPNLGNLSRLQFLDVSSNFLPLTAHNLEWVTGLISLKYIAMTGTNLTMVGLGWAEAFNKLPHLNELHLSDCGLSSFISMLTSVNFTSLTVLDLSANRFNSMLPSWLVNISSLVSVDLSISTLYGRIPLGFGDMQNLQSLKLQNNDNLTANCSQLLRGNWERIEVLDFALNKLHGELPASLGNMTFLTYFDLFVNAVEGEIPSSIGKLCNLQYLDLSGNNLTGSLPEDLEGTENCPSKSSFSNLQYLIASDNHLEGHLPGWLGQLKNLVELNLQWNSLQGPIPASFGNLQNLSELRLEANKLNGTLPDSLGQLSELTALDVSINELTGVISEVHFSRLSKLQLLLLSANSFVFNVSSNWIPPFQLWYLELGSCHLGPSFPAWLRLQKELNYLHLPNASISGFIPDWFWDMSGNLSVLNMSFNNLEGQLPNPLNIAPSSLLDLSSNHFHGHIPLPSSGVHLLDLSNNDFSGPIPSNIGIIMPNLVFLALSNNQVSVEVPDSIGEMNSLQVLDLSRNKLTGSVPLSIGNCSLLSALDLQSNNLSGEVPRSLGQLTMLQTLHLSNNRFSDIPEALSNLSALQVLDLAENNLNSTIPASFGIFKAMAEPQNINIYLFYGSYMTQYYEENLVASVYGQPLVYTKTLSLLTSIDLSGNNLYGEIPEEITKLIGLFVLNLSRNHIRGQIPKSISELRQLLSLDLSDNSLSGSIPPSMSSMTFLAHLNFSNNNLSGIIPYANQMATFNVSSFAGNPGLCGGPLSVKCSNDGPNGKGTTGNWGGRRTTAESGKNNSFVDKWFYFSIGLGFATEVFELLM</sequence>
<dbReference type="FunFam" id="3.80.10.10:FF:000383">
    <property type="entry name" value="Leucine-rich repeat receptor protein kinase EMS1"/>
    <property type="match status" value="1"/>
</dbReference>
<dbReference type="InterPro" id="IPR001611">
    <property type="entry name" value="Leu-rich_rpt"/>
</dbReference>
<dbReference type="FunFam" id="3.80.10.10:FF:000111">
    <property type="entry name" value="LRR receptor-like serine/threonine-protein kinase ERECTA"/>
    <property type="match status" value="1"/>
</dbReference>
<dbReference type="InterPro" id="IPR032675">
    <property type="entry name" value="LRR_dom_sf"/>
</dbReference>
<dbReference type="InterPro" id="IPR055414">
    <property type="entry name" value="LRR_R13L4/SHOC2-like"/>
</dbReference>
<keyword evidence="17" id="KW-1185">Reference proteome</keyword>
<dbReference type="EC" id="1.3.1.74" evidence="16"/>
<dbReference type="InterPro" id="IPR046956">
    <property type="entry name" value="RLP23-like"/>
</dbReference>
<dbReference type="GO" id="GO:0016301">
    <property type="term" value="F:kinase activity"/>
    <property type="evidence" value="ECO:0007669"/>
    <property type="project" value="UniProtKB-KW"/>
</dbReference>
<keyword evidence="5" id="KW-0433">Leucine-rich repeat</keyword>
<organism evidence="16 17">
    <name type="scientific">Ricinus communis</name>
    <name type="common">Castor bean</name>
    <dbReference type="NCBI Taxonomy" id="3988"/>
    <lineage>
        <taxon>Eukaryota</taxon>
        <taxon>Viridiplantae</taxon>
        <taxon>Streptophyta</taxon>
        <taxon>Embryophyta</taxon>
        <taxon>Tracheophyta</taxon>
        <taxon>Spermatophyta</taxon>
        <taxon>Magnoliopsida</taxon>
        <taxon>eudicotyledons</taxon>
        <taxon>Gunneridae</taxon>
        <taxon>Pentapetalae</taxon>
        <taxon>rosids</taxon>
        <taxon>fabids</taxon>
        <taxon>Malpighiales</taxon>
        <taxon>Euphorbiaceae</taxon>
        <taxon>Acalyphoideae</taxon>
        <taxon>Acalypheae</taxon>
        <taxon>Ricinus</taxon>
    </lineage>
</organism>
<dbReference type="FunFam" id="3.80.10.10:FF:001347">
    <property type="entry name" value="LRR receptor-like serine/threonine-protein kinase GSO2"/>
    <property type="match status" value="1"/>
</dbReference>
<evidence type="ECO:0000256" key="1">
    <source>
        <dbReference type="ARBA" id="ARBA00004251"/>
    </source>
</evidence>
<keyword evidence="7 13" id="KW-0732">Signal</keyword>
<dbReference type="Pfam" id="PF00560">
    <property type="entry name" value="LRR_1"/>
    <property type="match status" value="6"/>
</dbReference>
<dbReference type="Pfam" id="PF23598">
    <property type="entry name" value="LRR_14"/>
    <property type="match status" value="1"/>
</dbReference>
<dbReference type="SMART" id="SM00369">
    <property type="entry name" value="LRR_TYP"/>
    <property type="match status" value="12"/>
</dbReference>
<dbReference type="FunFam" id="3.80.10.10:FF:000041">
    <property type="entry name" value="LRR receptor-like serine/threonine-protein kinase ERECTA"/>
    <property type="match status" value="1"/>
</dbReference>
<evidence type="ECO:0000313" key="17">
    <source>
        <dbReference type="Proteomes" id="UP000008311"/>
    </source>
</evidence>
<evidence type="ECO:0000256" key="11">
    <source>
        <dbReference type="ARBA" id="ARBA00023170"/>
    </source>
</evidence>
<evidence type="ECO:0000256" key="2">
    <source>
        <dbReference type="ARBA" id="ARBA00009592"/>
    </source>
</evidence>
<dbReference type="InterPro" id="IPR025875">
    <property type="entry name" value="Leu-rich_rpt_4"/>
</dbReference>
<keyword evidence="12" id="KW-0325">Glycoprotein</keyword>
<evidence type="ECO:0000259" key="14">
    <source>
        <dbReference type="Pfam" id="PF08263"/>
    </source>
</evidence>
<dbReference type="Pfam" id="PF12799">
    <property type="entry name" value="LRR_4"/>
    <property type="match status" value="1"/>
</dbReference>
<keyword evidence="16" id="KW-0560">Oxidoreductase</keyword>
<dbReference type="InParanoid" id="B9RX42"/>
<feature type="domain" description="Disease resistance R13L4/SHOC-2-like LRR" evidence="15">
    <location>
        <begin position="395"/>
        <end position="546"/>
    </location>
</feature>
<dbReference type="Gene3D" id="3.80.10.10">
    <property type="entry name" value="Ribonuclease Inhibitor"/>
    <property type="match status" value="5"/>
</dbReference>
<protein>
    <submittedName>
        <fullName evidence="16">Serine/threonine-protein kinase bri1, putative</fullName>
        <ecNumber evidence="16">1.3.1.74</ecNumber>
    </submittedName>
</protein>
<gene>
    <name evidence="16" type="ORF">RCOM_0817130</name>
</gene>
<keyword evidence="16" id="KW-0808">Transferase</keyword>
<dbReference type="InterPro" id="IPR013210">
    <property type="entry name" value="LRR_N_plant-typ"/>
</dbReference>
<dbReference type="SUPFAM" id="SSF52058">
    <property type="entry name" value="L domain-like"/>
    <property type="match status" value="3"/>
</dbReference>
<dbReference type="InterPro" id="IPR003591">
    <property type="entry name" value="Leu-rich_rpt_typical-subtyp"/>
</dbReference>
<dbReference type="GO" id="GO:0007165">
    <property type="term" value="P:signal transduction"/>
    <property type="evidence" value="ECO:0007669"/>
    <property type="project" value="UniProtKB-ARBA"/>
</dbReference>
<feature type="signal peptide" evidence="13">
    <location>
        <begin position="1"/>
        <end position="27"/>
    </location>
</feature>
<evidence type="ECO:0000256" key="3">
    <source>
        <dbReference type="ARBA" id="ARBA00022475"/>
    </source>
</evidence>
<evidence type="ECO:0000256" key="4">
    <source>
        <dbReference type="ARBA" id="ARBA00022553"/>
    </source>
</evidence>
<name>B9RX42_RICCO</name>
<feature type="domain" description="Leucine-rich repeat-containing N-terminal plant-type" evidence="14">
    <location>
        <begin position="34"/>
        <end position="71"/>
    </location>
</feature>
<evidence type="ECO:0000256" key="7">
    <source>
        <dbReference type="ARBA" id="ARBA00022729"/>
    </source>
</evidence>
<proteinExistence type="inferred from homology"/>
<dbReference type="PRINTS" id="PR00019">
    <property type="entry name" value="LEURICHRPT"/>
</dbReference>